<protein>
    <submittedName>
        <fullName evidence="1">Uncharacterized protein DUF4442</fullName>
    </submittedName>
</protein>
<accession>A0A4R6PSB1</accession>
<proteinExistence type="predicted"/>
<dbReference type="Gene3D" id="3.10.129.10">
    <property type="entry name" value="Hotdog Thioesterase"/>
    <property type="match status" value="1"/>
</dbReference>
<keyword evidence="2" id="KW-1185">Reference proteome</keyword>
<dbReference type="SUPFAM" id="SSF54637">
    <property type="entry name" value="Thioesterase/thiol ester dehydrase-isomerase"/>
    <property type="match status" value="1"/>
</dbReference>
<reference evidence="1 2" key="1">
    <citation type="submission" date="2019-03" db="EMBL/GenBank/DDBJ databases">
        <title>Genomic Encyclopedia of Type Strains, Phase IV (KMG-IV): sequencing the most valuable type-strain genomes for metagenomic binning, comparative biology and taxonomic classification.</title>
        <authorList>
            <person name="Goeker M."/>
        </authorList>
    </citation>
    <scope>NUCLEOTIDE SEQUENCE [LARGE SCALE GENOMIC DNA]</scope>
    <source>
        <strain evidence="1 2">DSM 44496</strain>
    </source>
</reference>
<name>A0A4R6PSB1_NOCIG</name>
<evidence type="ECO:0000313" key="2">
    <source>
        <dbReference type="Proteomes" id="UP000295087"/>
    </source>
</evidence>
<dbReference type="EMBL" id="SNXK01000001">
    <property type="protein sequence ID" value="TDP41077.1"/>
    <property type="molecule type" value="Genomic_DNA"/>
</dbReference>
<dbReference type="Pfam" id="PF14539">
    <property type="entry name" value="DUF4442"/>
    <property type="match status" value="1"/>
</dbReference>
<dbReference type="InterPro" id="IPR027961">
    <property type="entry name" value="DUF4442"/>
</dbReference>
<organism evidence="1 2">
    <name type="scientific">Nocardia ignorata</name>
    <dbReference type="NCBI Taxonomy" id="145285"/>
    <lineage>
        <taxon>Bacteria</taxon>
        <taxon>Bacillati</taxon>
        <taxon>Actinomycetota</taxon>
        <taxon>Actinomycetes</taxon>
        <taxon>Mycobacteriales</taxon>
        <taxon>Nocardiaceae</taxon>
        <taxon>Nocardia</taxon>
    </lineage>
</organism>
<dbReference type="InterPro" id="IPR029069">
    <property type="entry name" value="HotDog_dom_sf"/>
</dbReference>
<sequence length="169" mass="18808">MTDRSEKPVRDPSAGTLYPGTSTRFYRAAFNVFPPYLFGGVRVKSIAPDWTSAHITYTVRWWNRNSPNRAAFGGTLYSMTDPFFAILAYGQLGRGYRIWNTTGSIEFLTPGRGTVATDITLSTEEVAAIRKTTADGAKSLTQHTAQIFDRDGTLVARAGQTLYVRRLRD</sequence>
<dbReference type="RefSeq" id="WP_067492078.1">
    <property type="nucleotide sequence ID" value="NZ_JBHXPO010000001.1"/>
</dbReference>
<dbReference type="AlphaFoldDB" id="A0A4R6PSB1"/>
<gene>
    <name evidence="1" type="ORF">DFR75_101175</name>
</gene>
<evidence type="ECO:0000313" key="1">
    <source>
        <dbReference type="EMBL" id="TDP41077.1"/>
    </source>
</evidence>
<comment type="caution">
    <text evidence="1">The sequence shown here is derived from an EMBL/GenBank/DDBJ whole genome shotgun (WGS) entry which is preliminary data.</text>
</comment>
<dbReference type="Proteomes" id="UP000295087">
    <property type="component" value="Unassembled WGS sequence"/>
</dbReference>